<proteinExistence type="predicted"/>
<gene>
    <name evidence="1" type="ORF">CCAM_LOCUS31578</name>
</gene>
<dbReference type="AlphaFoldDB" id="A0A484MLT3"/>
<reference evidence="1 2" key="1">
    <citation type="submission" date="2018-04" db="EMBL/GenBank/DDBJ databases">
        <authorList>
            <person name="Vogel A."/>
        </authorList>
    </citation>
    <scope>NUCLEOTIDE SEQUENCE [LARGE SCALE GENOMIC DNA]</scope>
</reference>
<dbReference type="EMBL" id="OOIL02003880">
    <property type="protein sequence ID" value="VFQ89802.1"/>
    <property type="molecule type" value="Genomic_DNA"/>
</dbReference>
<evidence type="ECO:0000313" key="2">
    <source>
        <dbReference type="Proteomes" id="UP000595140"/>
    </source>
</evidence>
<protein>
    <submittedName>
        <fullName evidence="1">Uncharacterized protein</fullName>
    </submittedName>
</protein>
<accession>A0A484MLT3</accession>
<keyword evidence="2" id="KW-1185">Reference proteome</keyword>
<name>A0A484MLT3_9ASTE</name>
<sequence>MVSKRHLRNLEIVLANGAILQWATRRCFMCGGCGHGHWECSNKYAIPYEEWAMIHEEEKKSSCDQFVNEEDVFDIPVKDEDDVFVEEPASNAQEESHCNDSFLIHDDFVEERIYSWKSYHTIHGYA</sequence>
<evidence type="ECO:0000313" key="1">
    <source>
        <dbReference type="EMBL" id="VFQ89802.1"/>
    </source>
</evidence>
<organism evidence="1 2">
    <name type="scientific">Cuscuta campestris</name>
    <dbReference type="NCBI Taxonomy" id="132261"/>
    <lineage>
        <taxon>Eukaryota</taxon>
        <taxon>Viridiplantae</taxon>
        <taxon>Streptophyta</taxon>
        <taxon>Embryophyta</taxon>
        <taxon>Tracheophyta</taxon>
        <taxon>Spermatophyta</taxon>
        <taxon>Magnoliopsida</taxon>
        <taxon>eudicotyledons</taxon>
        <taxon>Gunneridae</taxon>
        <taxon>Pentapetalae</taxon>
        <taxon>asterids</taxon>
        <taxon>lamiids</taxon>
        <taxon>Solanales</taxon>
        <taxon>Convolvulaceae</taxon>
        <taxon>Cuscuteae</taxon>
        <taxon>Cuscuta</taxon>
        <taxon>Cuscuta subgen. Grammica</taxon>
        <taxon>Cuscuta sect. Cleistogrammica</taxon>
    </lineage>
</organism>
<dbReference type="Proteomes" id="UP000595140">
    <property type="component" value="Unassembled WGS sequence"/>
</dbReference>